<dbReference type="PROSITE" id="PS50077">
    <property type="entry name" value="HEAT_REPEAT"/>
    <property type="match status" value="1"/>
</dbReference>
<comment type="caution">
    <text evidence="4">The sequence shown here is derived from an EMBL/GenBank/DDBJ whole genome shotgun (WGS) entry which is preliminary data.</text>
</comment>
<dbReference type="GO" id="GO:0005802">
    <property type="term" value="C:trans-Golgi network"/>
    <property type="evidence" value="ECO:0007669"/>
    <property type="project" value="InterPro"/>
</dbReference>
<evidence type="ECO:0000256" key="3">
    <source>
        <dbReference type="SAM" id="MobiDB-lite"/>
    </source>
</evidence>
<dbReference type="Proteomes" id="UP000636709">
    <property type="component" value="Unassembled WGS sequence"/>
</dbReference>
<dbReference type="SMART" id="SM00667">
    <property type="entry name" value="LisH"/>
    <property type="match status" value="2"/>
</dbReference>
<dbReference type="InterPro" id="IPR040362">
    <property type="entry name" value="RELCH"/>
</dbReference>
<reference evidence="4" key="1">
    <citation type="submission" date="2020-07" db="EMBL/GenBank/DDBJ databases">
        <title>Genome sequence and genetic diversity analysis of an under-domesticated orphan crop, white fonio (Digitaria exilis).</title>
        <authorList>
            <person name="Bennetzen J.L."/>
            <person name="Chen S."/>
            <person name="Ma X."/>
            <person name="Wang X."/>
            <person name="Yssel A.E.J."/>
            <person name="Chaluvadi S.R."/>
            <person name="Johnson M."/>
            <person name="Gangashetty P."/>
            <person name="Hamidou F."/>
            <person name="Sanogo M.D."/>
            <person name="Zwaenepoel A."/>
            <person name="Wallace J."/>
            <person name="Van De Peer Y."/>
            <person name="Van Deynze A."/>
        </authorList>
    </citation>
    <scope>NUCLEOTIDE SEQUENCE</scope>
    <source>
        <tissue evidence="4">Leaves</tissue>
    </source>
</reference>
<evidence type="ECO:0008006" key="6">
    <source>
        <dbReference type="Google" id="ProtNLM"/>
    </source>
</evidence>
<evidence type="ECO:0000256" key="2">
    <source>
        <dbReference type="SAM" id="Coils"/>
    </source>
</evidence>
<name>A0A835AG33_9POAL</name>
<feature type="region of interest" description="Disordered" evidence="3">
    <location>
        <begin position="115"/>
        <end position="141"/>
    </location>
</feature>
<dbReference type="GO" id="GO:0032367">
    <property type="term" value="P:intracellular cholesterol transport"/>
    <property type="evidence" value="ECO:0007669"/>
    <property type="project" value="InterPro"/>
</dbReference>
<dbReference type="InterPro" id="IPR016024">
    <property type="entry name" value="ARM-type_fold"/>
</dbReference>
<accession>A0A835AG33</accession>
<evidence type="ECO:0000256" key="1">
    <source>
        <dbReference type="PROSITE-ProRule" id="PRU00103"/>
    </source>
</evidence>
<dbReference type="SUPFAM" id="SSF48371">
    <property type="entry name" value="ARM repeat"/>
    <property type="match status" value="1"/>
</dbReference>
<dbReference type="Gene3D" id="1.25.10.10">
    <property type="entry name" value="Leucine-rich Repeat Variant"/>
    <property type="match status" value="2"/>
</dbReference>
<organism evidence="4 5">
    <name type="scientific">Digitaria exilis</name>
    <dbReference type="NCBI Taxonomy" id="1010633"/>
    <lineage>
        <taxon>Eukaryota</taxon>
        <taxon>Viridiplantae</taxon>
        <taxon>Streptophyta</taxon>
        <taxon>Embryophyta</taxon>
        <taxon>Tracheophyta</taxon>
        <taxon>Spermatophyta</taxon>
        <taxon>Magnoliopsida</taxon>
        <taxon>Liliopsida</taxon>
        <taxon>Poales</taxon>
        <taxon>Poaceae</taxon>
        <taxon>PACMAD clade</taxon>
        <taxon>Panicoideae</taxon>
        <taxon>Panicodae</taxon>
        <taxon>Paniceae</taxon>
        <taxon>Anthephorinae</taxon>
        <taxon>Digitaria</taxon>
    </lineage>
</organism>
<proteinExistence type="predicted"/>
<keyword evidence="5" id="KW-1185">Reference proteome</keyword>
<dbReference type="PANTHER" id="PTHR32059">
    <property type="entry name" value="RAB11-BINDING PROTEIN RELCH"/>
    <property type="match status" value="1"/>
</dbReference>
<dbReference type="PROSITE" id="PS50896">
    <property type="entry name" value="LISH"/>
    <property type="match status" value="2"/>
</dbReference>
<dbReference type="OrthoDB" id="1695393at2759"/>
<feature type="repeat" description="HEAT" evidence="1">
    <location>
        <begin position="934"/>
        <end position="972"/>
    </location>
</feature>
<gene>
    <name evidence="4" type="ORF">HU200_057052</name>
</gene>
<dbReference type="EMBL" id="JACEFO010002409">
    <property type="protein sequence ID" value="KAF8661397.1"/>
    <property type="molecule type" value="Genomic_DNA"/>
</dbReference>
<dbReference type="InterPro" id="IPR011989">
    <property type="entry name" value="ARM-like"/>
</dbReference>
<evidence type="ECO:0000313" key="4">
    <source>
        <dbReference type="EMBL" id="KAF8661397.1"/>
    </source>
</evidence>
<feature type="region of interest" description="Disordered" evidence="3">
    <location>
        <begin position="373"/>
        <end position="434"/>
    </location>
</feature>
<evidence type="ECO:0000313" key="5">
    <source>
        <dbReference type="Proteomes" id="UP000636709"/>
    </source>
</evidence>
<feature type="coiled-coil region" evidence="2">
    <location>
        <begin position="231"/>
        <end position="300"/>
    </location>
</feature>
<dbReference type="InterPro" id="IPR006594">
    <property type="entry name" value="LisH"/>
</dbReference>
<dbReference type="InterPro" id="IPR021133">
    <property type="entry name" value="HEAT_type_2"/>
</dbReference>
<protein>
    <recommendedName>
        <fullName evidence="6">HEAT repeat-containing protein</fullName>
    </recommendedName>
</protein>
<sequence>MEAAGGSAADERWASLCNCVVKFLLEERYHLTALELLQELQEDGRHAHALRLRAFFSDPALFPPDLVARASSTPPGGDPQSLLEEKIAAQEKLALAEYDLRLAKEDLSQLKLELQKKKESSPEDSNGLLLGASTHEGSISKQDRRDLKISALGTLKDNERRDLNCAVKEYLLLAGYRLAAMTFIEEVPDQDLDVWPNSPACVPDALRRYYYQYLSSTAEAAEEKICILRENETLLRDNDQLNAEKDTLKKSREAANSQVTALRKSLEAAYKDIQEKEKMVQDMRQSLDVQRKELNDCRAEITALKMYIEGAQSNKQLFVGNSDSLESYSIANSMKEAGSLNNKDGDSKVSESMTNILTSAVSQTEDTQKDCQVIGNNAEGPSVSEAPVSCATDENGSYGTSEEEKSVSNSSTENVTSNSNLHGDSMIDKSQGSSDGISVYVSTEKLEVSNKQKSSDKMALETIKIVSDALPKIVPYVLINHRLYFFFLFFIYIPVLHIMWLQACVELAKSVGEMRTETELLPQCWEQINHQYEERRLLVAQSCGELAVYVRPEIRDSLILSIVQQLIEDPATVVREAATHNLSLLLPLFPNLDKYCKVSLTYAVILRVEELMFQLVCDSSGVVVEVALKELVPAVVRWGGKLDQISRVLLAHILASAQRCPPISGVEGTIDSHLRVLGEQERWNIDVLLRMLTELLPFIHQKAIETCPFASVDPTSSTPENIFSASCLKLYSTGDSEWSAFEWMHTDCLPNLIKLACLLPGKEDSLRTVITKYLLEVSWCYGKDYLEHFMLPVFLVAAGDIDSADFTYFPLSVQPKVRGLRPKTSIAEKIAIMCVFPLLLSGILGSPSSLQQLEEYLRKVLIQNTKDGSFSMHHTAEIINAVRFLCLFVEHHGVIFNILWEMVVSSDTSLKINAAALLKALVPYIDVKIASTHILPALITLGSDQNLTVKYASIDAFGAVAQHLKNDMVKKYSYFCSCTLYILRIFPWPLTLLCQVVDKIHIQMDAFLEDGSHEATISVIRALAVAVPNSTDRLREYILLFEFHVYILTQVLHYL</sequence>
<feature type="compositionally biased region" description="Low complexity" evidence="3">
    <location>
        <begin position="407"/>
        <end position="420"/>
    </location>
</feature>
<dbReference type="GO" id="GO:0055037">
    <property type="term" value="C:recycling endosome"/>
    <property type="evidence" value="ECO:0007669"/>
    <property type="project" value="TreeGrafter"/>
</dbReference>
<dbReference type="AlphaFoldDB" id="A0A835AG33"/>
<keyword evidence="2" id="KW-0175">Coiled coil</keyword>
<dbReference type="PANTHER" id="PTHR32059:SF0">
    <property type="entry name" value="RAB11-BINDING PROTEIN RELCH"/>
    <property type="match status" value="1"/>
</dbReference>